<evidence type="ECO:0000256" key="1">
    <source>
        <dbReference type="ARBA" id="ARBA00004232"/>
    </source>
</evidence>
<keyword evidence="5" id="KW-1133">Transmembrane helix</keyword>
<evidence type="ECO:0000256" key="2">
    <source>
        <dbReference type="ARBA" id="ARBA00004269"/>
    </source>
</evidence>
<dbReference type="GO" id="GO:0008017">
    <property type="term" value="F:microtubule binding"/>
    <property type="evidence" value="ECO:0007669"/>
    <property type="project" value="TreeGrafter"/>
</dbReference>
<feature type="compositionally biased region" description="Polar residues" evidence="8">
    <location>
        <begin position="397"/>
        <end position="417"/>
    </location>
</feature>
<dbReference type="Proteomes" id="UP000327044">
    <property type="component" value="Unassembled WGS sequence"/>
</dbReference>
<gene>
    <name evidence="9" type="ORF">PPYR_05747</name>
</gene>
<reference evidence="9 10" key="1">
    <citation type="journal article" date="2018" name="Elife">
        <title>Firefly genomes illuminate parallel origins of bioluminescence in beetles.</title>
        <authorList>
            <person name="Fallon T.R."/>
            <person name="Lower S.E."/>
            <person name="Chang C.H."/>
            <person name="Bessho-Uehara M."/>
            <person name="Martin G.J."/>
            <person name="Bewick A.J."/>
            <person name="Behringer M."/>
            <person name="Debat H.J."/>
            <person name="Wong I."/>
            <person name="Day J.C."/>
            <person name="Suvorov A."/>
            <person name="Silva C.J."/>
            <person name="Stanger-Hall K.F."/>
            <person name="Hall D.W."/>
            <person name="Schmitz R.J."/>
            <person name="Nelson D.R."/>
            <person name="Lewis S.M."/>
            <person name="Shigenobu S."/>
            <person name="Bybee S.M."/>
            <person name="Larracuente A.M."/>
            <person name="Oba Y."/>
            <person name="Weng J.K."/>
        </authorList>
    </citation>
    <scope>NUCLEOTIDE SEQUENCE [LARGE SCALE GENOMIC DNA]</scope>
    <source>
        <strain evidence="9">1611_PpyrPB1</strain>
        <tissue evidence="9">Whole body</tissue>
    </source>
</reference>
<dbReference type="AlphaFoldDB" id="A0A5N4AVW0"/>
<feature type="compositionally biased region" description="Polar residues" evidence="8">
    <location>
        <begin position="461"/>
        <end position="470"/>
    </location>
</feature>
<keyword evidence="4" id="KW-0256">Endoplasmic reticulum</keyword>
<evidence type="ECO:0000256" key="7">
    <source>
        <dbReference type="ARBA" id="ARBA00023242"/>
    </source>
</evidence>
<keyword evidence="6" id="KW-0472">Membrane</keyword>
<name>A0A5N4AVW0_PHOPY</name>
<dbReference type="PANTHER" id="PTHR13289">
    <property type="entry name" value="PROTEIN PHOSPHATASE 1-BINDING PROTEIN BIFOCAL"/>
    <property type="match status" value="1"/>
</dbReference>
<dbReference type="GO" id="GO:0023041">
    <property type="term" value="P:neuronal signal transduction"/>
    <property type="evidence" value="ECO:0007669"/>
    <property type="project" value="InterPro"/>
</dbReference>
<dbReference type="EMBL" id="VVIM01000003">
    <property type="protein sequence ID" value="KAB0801393.1"/>
    <property type="molecule type" value="Genomic_DNA"/>
</dbReference>
<dbReference type="PANTHER" id="PTHR13289:SF3">
    <property type="entry name" value="BIFOCAL, ISOFORM F"/>
    <property type="match status" value="1"/>
</dbReference>
<organism evidence="9 10">
    <name type="scientific">Photinus pyralis</name>
    <name type="common">Common eastern firefly</name>
    <name type="synonym">Lampyris pyralis</name>
    <dbReference type="NCBI Taxonomy" id="7054"/>
    <lineage>
        <taxon>Eukaryota</taxon>
        <taxon>Metazoa</taxon>
        <taxon>Ecdysozoa</taxon>
        <taxon>Arthropoda</taxon>
        <taxon>Hexapoda</taxon>
        <taxon>Insecta</taxon>
        <taxon>Pterygota</taxon>
        <taxon>Neoptera</taxon>
        <taxon>Endopterygota</taxon>
        <taxon>Coleoptera</taxon>
        <taxon>Polyphaga</taxon>
        <taxon>Elateriformia</taxon>
        <taxon>Elateroidea</taxon>
        <taxon>Lampyridae</taxon>
        <taxon>Lampyrinae</taxon>
        <taxon>Photinus</taxon>
    </lineage>
</organism>
<keyword evidence="7" id="KW-0539">Nucleus</keyword>
<dbReference type="GO" id="GO:0006935">
    <property type="term" value="P:chemotaxis"/>
    <property type="evidence" value="ECO:0007669"/>
    <property type="project" value="TreeGrafter"/>
</dbReference>
<dbReference type="FunCoup" id="A0A5N4AVW0">
    <property type="interactions" value="119"/>
</dbReference>
<sequence>MNECQFASRCINTVNNNVFLHSLSFLSKATDRLPSPVPNLPAMEGKVGDGVPQWKRELIMRIRNKNKWYSEVQQQQLLAGTPRNASVAVGCAGQQPNITCSSAASVPVLNSSEGDSLKCNNSSVQQAKMVKERVFVDHNQIDNYNYESNNIQNGDDCSSVDSSSSEELHYGPGIVNRLKNKYLSLTLRENTLKSRPSILPIRKATSLENLLDDDVPNGQPTVPHAREYNSRWKENNARNLSNRYNTKRGDLKRARSVETISRTGSDEHSIELTNDVRLKHESLHEDMIIATEGSDKVSGKLFDKKLLEISTENKPFSNAVPHIINRPKRITPVMSEKEKPPVDVVKQAKRIFEGKAEQRTKPPQQTGEVAAKVASFKNIIGQVKNGKKPPILKEKPTATQVVRSPENSKLQKPTNLAITAIENGWKKDDKSPSPDVAAVRSSPIPDVSRISSPNREDLNHQSRITTNLSETPDLILHSSPLKNPPSPTFKILATDNFLKAEILHSNNNLIIKINQKSSPSPPATTETDGKKIVTQESRNNIRQAGNTITYNLSNSTDFRSHLPGITSDKCTKTLPIQNAHADKTAKPILPSQTNLTPQEIEKNSKNIAKTLEQNVSSPLFLKCDEVKRVEVPKATLPKQPKEQNSIVFKFTDRKDVPDYVGNDGRNRATAKLEKPKVGEGGIILLPGASLDESITDDDDEWMLSLEGPPSPCDVVFINDNVLIDGRSSLNQKSKKLKMKIKFVETVPEIYEYPSEASLLDDTHLSPSKESSPGHVVPNISGSSLASYIPKSGSSEDFQLGITRSAPTQQLLLETKNSSVFVESELQEVDQPILFSAGTNSDILF</sequence>
<evidence type="ECO:0000313" key="10">
    <source>
        <dbReference type="Proteomes" id="UP000327044"/>
    </source>
</evidence>
<comment type="subcellular location">
    <subcellularLocation>
        <location evidence="1">Nucleus membrane</location>
        <topology evidence="1">Multi-pass membrane protein</topology>
    </subcellularLocation>
    <subcellularLocation>
        <location evidence="2">Rough endoplasmic reticulum membrane</location>
        <topology evidence="2">Multi-pass membrane protein</topology>
    </subcellularLocation>
</comment>
<dbReference type="InterPro" id="IPR019130">
    <property type="entry name" value="Macoilin"/>
</dbReference>
<keyword evidence="3" id="KW-0812">Transmembrane</keyword>
<dbReference type="GO" id="GO:0031965">
    <property type="term" value="C:nuclear membrane"/>
    <property type="evidence" value="ECO:0007669"/>
    <property type="project" value="UniProtKB-SubCell"/>
</dbReference>
<dbReference type="GO" id="GO:0030867">
    <property type="term" value="C:rough endoplasmic reticulum membrane"/>
    <property type="evidence" value="ECO:0007669"/>
    <property type="project" value="UniProtKB-SubCell"/>
</dbReference>
<evidence type="ECO:0000256" key="5">
    <source>
        <dbReference type="ARBA" id="ARBA00022989"/>
    </source>
</evidence>
<evidence type="ECO:0000256" key="3">
    <source>
        <dbReference type="ARBA" id="ARBA00022692"/>
    </source>
</evidence>
<keyword evidence="10" id="KW-1185">Reference proteome</keyword>
<proteinExistence type="predicted"/>
<feature type="region of interest" description="Disordered" evidence="8">
    <location>
        <begin position="385"/>
        <end position="484"/>
    </location>
</feature>
<evidence type="ECO:0000256" key="4">
    <source>
        <dbReference type="ARBA" id="ARBA00022824"/>
    </source>
</evidence>
<comment type="caution">
    <text evidence="9">The sequence shown here is derived from an EMBL/GenBank/DDBJ whole genome shotgun (WGS) entry which is preliminary data.</text>
</comment>
<accession>A0A5N4AVW0</accession>
<protein>
    <submittedName>
        <fullName evidence="9">Uncharacterized protein</fullName>
    </submittedName>
</protein>
<dbReference type="InParanoid" id="A0A5N4AVW0"/>
<evidence type="ECO:0000256" key="6">
    <source>
        <dbReference type="ARBA" id="ARBA00023136"/>
    </source>
</evidence>
<evidence type="ECO:0000256" key="8">
    <source>
        <dbReference type="SAM" id="MobiDB-lite"/>
    </source>
</evidence>
<evidence type="ECO:0000313" key="9">
    <source>
        <dbReference type="EMBL" id="KAB0801393.1"/>
    </source>
</evidence>